<dbReference type="Pfam" id="PF00183">
    <property type="entry name" value="HSP90"/>
    <property type="match status" value="1"/>
</dbReference>
<keyword evidence="7 8" id="KW-0143">Chaperone</keyword>
<dbReference type="CDD" id="cd16927">
    <property type="entry name" value="HATPase_Hsp90-like"/>
    <property type="match status" value="1"/>
</dbReference>
<feature type="region of interest" description="Disordered" evidence="9">
    <location>
        <begin position="692"/>
        <end position="714"/>
    </location>
</feature>
<dbReference type="GO" id="GO:0005737">
    <property type="term" value="C:cytoplasm"/>
    <property type="evidence" value="ECO:0007669"/>
    <property type="project" value="UniProtKB-SubCell"/>
</dbReference>
<comment type="caution">
    <text evidence="8">Lacks conserved residue(s) required for the propagation of feature annotation.</text>
</comment>
<sequence>MFSGMYPVDAGIEGGGVTDQYHRYFGLQKRFGKPDIFRRLTKTIDCQAVQRFFAEFGRSVERGEIGAADADQADPVLYQPGLAVQVDVQLFQIVIDLPVIEVAELREYVGVYAHYRIKNVLGLRNTAVVREVTVEQDEIRLPQSRYLLKDSGGRMYVAKGNYFHFSVLHGAGRSVSRLLTPYYRCLTFWPTLDKKSMAGKTVFSSHNEMQRMRNSMTAEKATYEFKAETKKLLDIVINSLYTERDVFVRELISNAADALEKMRHESLTKTEVFDDHLPLEIAIDIDEENKTLTVTDTGIGMSRSELEDNLGTIAHSGSNTYLAELVEAAKKDVNLIGQFGVGFYSAFMAGKTVRVQTRSWDKSEGHEWVSDGTGSFTISEMPGLHRGTKIIVELKDDAGDYAQKWKIESIIKQYSAFVPFPIKIDADTVNTVQALWTKSRNEISDDEYNEFYKFVGNAATDPMYKLHFSADAPLAINALLFVPEENFEIFGFGKMDPGVNLYCQRILIDQHSKNILPDWLRFLKGVVDSEDLPLNISRQALQDNALVAKLRKVITKRFLKYLDEQAKQEPEKYEKFWSTFGLFIKEGATSDYEYQKEISKLLRFESSKSEAGKVVSLSDYLLRMNPDQEEIYFINGPSRAAIEAGPYVEMFRKKDIEIIYTLEPIDDFVLNHLGEFEGKKLVSADRADLSLDKEDEKDAEKSQDSEEETIDKESAAGLTDWMQEILADSISEVVVSKRLVDAPAMIVNPDGFMTSSMERIMAASRKEHGIPGMEKSKKKLEINPGNSLIKRLIELRKNDEDFARQVVFQIHDNAMIQAGLLVDPLKMVERSYSILDRMVG</sequence>
<dbReference type="SUPFAM" id="SSF54211">
    <property type="entry name" value="Ribosomal protein S5 domain 2-like"/>
    <property type="match status" value="1"/>
</dbReference>
<dbReference type="InterPro" id="IPR001404">
    <property type="entry name" value="Hsp90_fam"/>
</dbReference>
<proteinExistence type="inferred from homology"/>
<dbReference type="HAMAP" id="MF_00505">
    <property type="entry name" value="HSP90"/>
    <property type="match status" value="1"/>
</dbReference>
<name>A0A1H0JVL6_9BACT</name>
<dbReference type="Pfam" id="PF13589">
    <property type="entry name" value="HATPase_c_3"/>
    <property type="match status" value="1"/>
</dbReference>
<evidence type="ECO:0000256" key="1">
    <source>
        <dbReference type="ARBA" id="ARBA00004496"/>
    </source>
</evidence>
<evidence type="ECO:0000256" key="2">
    <source>
        <dbReference type="ARBA" id="ARBA00008239"/>
    </source>
</evidence>
<comment type="subcellular location">
    <subcellularLocation>
        <location evidence="1 8">Cytoplasm</location>
    </subcellularLocation>
</comment>
<evidence type="ECO:0000256" key="6">
    <source>
        <dbReference type="ARBA" id="ARBA00023016"/>
    </source>
</evidence>
<dbReference type="GO" id="GO:0016887">
    <property type="term" value="F:ATP hydrolysis activity"/>
    <property type="evidence" value="ECO:0007669"/>
    <property type="project" value="InterPro"/>
</dbReference>
<evidence type="ECO:0000256" key="7">
    <source>
        <dbReference type="ARBA" id="ARBA00023186"/>
    </source>
</evidence>
<dbReference type="InterPro" id="IPR020575">
    <property type="entry name" value="Hsp90_N"/>
</dbReference>
<dbReference type="NCBIfam" id="NF003555">
    <property type="entry name" value="PRK05218.1"/>
    <property type="match status" value="1"/>
</dbReference>
<comment type="similarity">
    <text evidence="2 8">Belongs to the heat shock protein 90 family.</text>
</comment>
<keyword evidence="4 8" id="KW-0547">Nucleotide-binding</keyword>
<evidence type="ECO:0000256" key="9">
    <source>
        <dbReference type="SAM" id="MobiDB-lite"/>
    </source>
</evidence>
<protein>
    <recommendedName>
        <fullName evidence="8">Chaperone protein HtpG</fullName>
    </recommendedName>
    <alternativeName>
        <fullName evidence="8">Heat shock protein HtpG</fullName>
    </alternativeName>
    <alternativeName>
        <fullName evidence="8">High temperature protein G</fullName>
    </alternativeName>
</protein>
<keyword evidence="11" id="KW-1185">Reference proteome</keyword>
<dbReference type="Gene3D" id="3.40.50.11260">
    <property type="match status" value="1"/>
</dbReference>
<dbReference type="EMBL" id="FNJI01000002">
    <property type="protein sequence ID" value="SDO47667.1"/>
    <property type="molecule type" value="Genomic_DNA"/>
</dbReference>
<evidence type="ECO:0000313" key="11">
    <source>
        <dbReference type="Proteomes" id="UP000199073"/>
    </source>
</evidence>
<evidence type="ECO:0000256" key="8">
    <source>
        <dbReference type="HAMAP-Rule" id="MF_00505"/>
    </source>
</evidence>
<dbReference type="Gene3D" id="3.30.230.80">
    <property type="match status" value="1"/>
</dbReference>
<dbReference type="Gene3D" id="3.30.565.10">
    <property type="entry name" value="Histidine kinase-like ATPase, C-terminal domain"/>
    <property type="match status" value="1"/>
</dbReference>
<dbReference type="FunFam" id="3.30.565.10:FF:000009">
    <property type="entry name" value="Molecular chaperone HtpG"/>
    <property type="match status" value="1"/>
</dbReference>
<evidence type="ECO:0000256" key="4">
    <source>
        <dbReference type="ARBA" id="ARBA00022741"/>
    </source>
</evidence>
<comment type="subunit">
    <text evidence="8">Homodimer.</text>
</comment>
<keyword evidence="5 8" id="KW-0067">ATP-binding</keyword>
<dbReference type="PRINTS" id="PR00775">
    <property type="entry name" value="HEATSHOCK90"/>
</dbReference>
<feature type="compositionally biased region" description="Basic and acidic residues" evidence="9">
    <location>
        <begin position="692"/>
        <end position="704"/>
    </location>
</feature>
<dbReference type="STRING" id="91360.SAMN05660330_00340"/>
<dbReference type="SUPFAM" id="SSF55874">
    <property type="entry name" value="ATPase domain of HSP90 chaperone/DNA topoisomerase II/histidine kinase"/>
    <property type="match status" value="1"/>
</dbReference>
<dbReference type="GO" id="GO:0051082">
    <property type="term" value="F:unfolded protein binding"/>
    <property type="evidence" value="ECO:0007669"/>
    <property type="project" value="UniProtKB-UniRule"/>
</dbReference>
<dbReference type="GO" id="GO:0005524">
    <property type="term" value="F:ATP binding"/>
    <property type="evidence" value="ECO:0007669"/>
    <property type="project" value="UniProtKB-UniRule"/>
</dbReference>
<dbReference type="PANTHER" id="PTHR11528">
    <property type="entry name" value="HEAT SHOCK PROTEIN 90 FAMILY MEMBER"/>
    <property type="match status" value="1"/>
</dbReference>
<dbReference type="Proteomes" id="UP000199073">
    <property type="component" value="Unassembled WGS sequence"/>
</dbReference>
<evidence type="ECO:0000313" key="10">
    <source>
        <dbReference type="EMBL" id="SDO47667.1"/>
    </source>
</evidence>
<dbReference type="FunFam" id="3.30.230.80:FF:000004">
    <property type="entry name" value="Heat shock protein 75 kDa"/>
    <property type="match status" value="1"/>
</dbReference>
<dbReference type="SUPFAM" id="SSF110942">
    <property type="entry name" value="HSP90 C-terminal domain"/>
    <property type="match status" value="1"/>
</dbReference>
<accession>A0A1H0JVL6</accession>
<dbReference type="InterPro" id="IPR020568">
    <property type="entry name" value="Ribosomal_Su5_D2-typ_SF"/>
</dbReference>
<keyword evidence="3 8" id="KW-0963">Cytoplasm</keyword>
<evidence type="ECO:0000256" key="3">
    <source>
        <dbReference type="ARBA" id="ARBA00022490"/>
    </source>
</evidence>
<feature type="region of interest" description="A; substrate-binding" evidence="8">
    <location>
        <begin position="1"/>
        <end position="538"/>
    </location>
</feature>
<dbReference type="GO" id="GO:0140662">
    <property type="term" value="F:ATP-dependent protein folding chaperone"/>
    <property type="evidence" value="ECO:0007669"/>
    <property type="project" value="InterPro"/>
</dbReference>
<gene>
    <name evidence="8" type="primary">htpG</name>
    <name evidence="10" type="ORF">SAMN05660330_00340</name>
</gene>
<dbReference type="AlphaFoldDB" id="A0A1H0JVL6"/>
<reference evidence="10 11" key="1">
    <citation type="submission" date="2016-10" db="EMBL/GenBank/DDBJ databases">
        <authorList>
            <person name="de Groot N.N."/>
        </authorList>
    </citation>
    <scope>NUCLEOTIDE SEQUENCE [LARGE SCALE GENOMIC DNA]</scope>
    <source>
        <strain evidence="10 11">DSM 12130</strain>
    </source>
</reference>
<feature type="region of interest" description="C" evidence="8">
    <location>
        <begin position="760"/>
        <end position="840"/>
    </location>
</feature>
<dbReference type="InterPro" id="IPR037196">
    <property type="entry name" value="HSP90_C"/>
</dbReference>
<comment type="function">
    <text evidence="8">Molecular chaperone. Has ATPase activity.</text>
</comment>
<dbReference type="InterPro" id="IPR036890">
    <property type="entry name" value="HATPase_C_sf"/>
</dbReference>
<organism evidence="10 11">
    <name type="scientific">Desulforhopalus singaporensis</name>
    <dbReference type="NCBI Taxonomy" id="91360"/>
    <lineage>
        <taxon>Bacteria</taxon>
        <taxon>Pseudomonadati</taxon>
        <taxon>Thermodesulfobacteriota</taxon>
        <taxon>Desulfobulbia</taxon>
        <taxon>Desulfobulbales</taxon>
        <taxon>Desulfocapsaceae</taxon>
        <taxon>Desulforhopalus</taxon>
    </lineage>
</organism>
<dbReference type="Gene3D" id="1.20.120.790">
    <property type="entry name" value="Heat shock protein 90, C-terminal domain"/>
    <property type="match status" value="1"/>
</dbReference>
<keyword evidence="6 8" id="KW-0346">Stress response</keyword>
<evidence type="ECO:0000256" key="5">
    <source>
        <dbReference type="ARBA" id="ARBA00022840"/>
    </source>
</evidence>